<dbReference type="GO" id="GO:0048738">
    <property type="term" value="P:cardiac muscle tissue development"/>
    <property type="evidence" value="ECO:0007669"/>
    <property type="project" value="TreeGrafter"/>
</dbReference>
<dbReference type="SUPFAM" id="SSF49265">
    <property type="entry name" value="Fibronectin type III"/>
    <property type="match status" value="6"/>
</dbReference>
<dbReference type="Pfam" id="PF07679">
    <property type="entry name" value="I-set"/>
    <property type="match status" value="5"/>
</dbReference>
<feature type="domain" description="Fibronectin type-III" evidence="4">
    <location>
        <begin position="727"/>
        <end position="822"/>
    </location>
</feature>
<dbReference type="FunFam" id="2.60.40.10:FF:000002">
    <property type="entry name" value="Titin a"/>
    <property type="match status" value="3"/>
</dbReference>
<dbReference type="InterPro" id="IPR013783">
    <property type="entry name" value="Ig-like_fold"/>
</dbReference>
<dbReference type="CDD" id="cd05748">
    <property type="entry name" value="Ig_Titin_like"/>
    <property type="match status" value="4"/>
</dbReference>
<evidence type="ECO:0000256" key="1">
    <source>
        <dbReference type="ARBA" id="ARBA00022737"/>
    </source>
</evidence>
<dbReference type="InterPro" id="IPR007110">
    <property type="entry name" value="Ig-like_dom"/>
</dbReference>
<sequence>MDSKFKDVITVKAGESFAIDADIAGKPLPDIMWLKDGKEIDSATPRMEIKSTITQTVLTVKDCIRVDGGHFLLNLSNVGGTKQVPISVKVLDRPGPPDGPLNVTGVTAEKCYLHWSHPSHDGGAGISHYIIEKRETSRLSWTVVEPKIQAISYKVTKLLPGNEYIFRVMAVNKYGIGEPLESEPVLAKNPFNKPGPPSTPEASAVTRDSIVLTWERPEDDGGSQIDGYVLEKRDKEGIRWTKCNKKRLNDLRFRATGLTEGHFYEFRVSAENAAGVGTPSEPSQYYKACDATYPPGPPNNPKITDHSSTTVSLAWSRPIYDGGALVSGYIVEAKEVSEDEWTVCTPPTGVQTTHFTVKTLKENAEYNFRICALNIEGAGEHVDVPGSVIAAENLEAPEIELDADLRKCVTVRASATLRLFVTIRGRPEPEVKWTKADGILPERAQIEVTGSYTVLVIDNVNRFDTGKYVVTLENNSGTKSSFINVKVLDSPSAPVNFEIKDVKRDSVQLQWEPPQIDGGARITHYIVEKRESKRLAFTTVTNSCVRNSFKVDDLQEGGLYHFRVLAVNELGVGLPAETIEAVKVSQAPLPPGKITVVDVTREEYSFRIAAVNDKGKSDPKPLGASVVARDITIEPIIDLLFNTYSVKAGDDLKIDVPFRGRPLPEVTWKKGGHSLKQTTRVNVLTSKTSSKIVIKDSTREDAGKYEIILTNSIGIKSAEISVIVLDKPGPPGAIKVEEITMTICWERPVSDGGSSISGYVIEKREKSGLRWVRVNKKPVYDLRVKASNLREGCEYEYRVFAENAAGLSAPSVPCPLTKAEDPLFLPSPPAKPKIIDSSKTSITLSWNKPLFDGGSPVTGYMVEYRKTNDDDWTLGVSNTKSTEFTVVGLTSGAEYVFVVRSLNKIGQSEPSPETDPQIAKDREDEPVFLISNEMRKTLIVKDGSSFTLRVPFKGKPVPHVMWNKPDVDLRVRAAIDTTDNCTSITIEQATRDDSGKYTVTLQNVAGTSTLTLKKPSPPPKLGVTDVTKDSVSLAWLKPEHDGGSRITNYLVEALEKGQQKWIKCGSTKSTHFVVYGLRENAEYYFRVRAENHAGLSDPKDMVLPVLVKDQLGKLFINDVLFLNIHNDFQHNTAYVKAGSNLKIEIPLTGKPLPKVSLSKDGQVLKSTMRFNSDVTTDSLIISLRESVASDAGRYDITASNSSGTTKSFVNIVVLDRPTVTKESITVNWKEPCSDGGSHVFGYHLQMKDRNSILWQKVNTTVIRATHFKVSNVNAGLIYEFKVAAENAAGIGPVSKPSDPVLAIDACGKHTCA</sequence>
<name>A0A671KI44_9TELE</name>
<evidence type="ECO:0000259" key="3">
    <source>
        <dbReference type="PROSITE" id="PS50835"/>
    </source>
</evidence>
<dbReference type="GO" id="GO:0008307">
    <property type="term" value="F:structural constituent of muscle"/>
    <property type="evidence" value="ECO:0007669"/>
    <property type="project" value="TreeGrafter"/>
</dbReference>
<feature type="domain" description="Ig-like" evidence="3">
    <location>
        <begin position="397"/>
        <end position="486"/>
    </location>
</feature>
<feature type="domain" description="Ig-like" evidence="3">
    <location>
        <begin position="926"/>
        <end position="1011"/>
    </location>
</feature>
<dbReference type="SMART" id="SM00060">
    <property type="entry name" value="FN3"/>
    <property type="match status" value="8"/>
</dbReference>
<evidence type="ECO:0000259" key="4">
    <source>
        <dbReference type="PROSITE" id="PS50853"/>
    </source>
</evidence>
<feature type="domain" description="Fibronectin type-III" evidence="4">
    <location>
        <begin position="297"/>
        <end position="393"/>
    </location>
</feature>
<dbReference type="PROSITE" id="PS50853">
    <property type="entry name" value="FN3"/>
    <property type="match status" value="8"/>
</dbReference>
<dbReference type="FunFam" id="2.60.40.10:FF:000073">
    <property type="entry name" value="titin isoform X1"/>
    <property type="match status" value="1"/>
</dbReference>
<dbReference type="PROSITE" id="PS50835">
    <property type="entry name" value="IG_LIKE"/>
    <property type="match status" value="3"/>
</dbReference>
<dbReference type="FunFam" id="2.60.40.10:FF:000034">
    <property type="entry name" value="Titin isoform A"/>
    <property type="match status" value="3"/>
</dbReference>
<dbReference type="PRINTS" id="PR00014">
    <property type="entry name" value="FNTYPEIII"/>
</dbReference>
<dbReference type="InterPro" id="IPR003961">
    <property type="entry name" value="FN3_dom"/>
</dbReference>
<evidence type="ECO:0000313" key="5">
    <source>
        <dbReference type="Ensembl" id="ENSSANP00000005663.1"/>
    </source>
</evidence>
<keyword evidence="6" id="KW-1185">Reference proteome</keyword>
<dbReference type="InterPro" id="IPR036116">
    <property type="entry name" value="FN3_sf"/>
</dbReference>
<keyword evidence="1" id="KW-0677">Repeat</keyword>
<dbReference type="Pfam" id="PF00041">
    <property type="entry name" value="fn3"/>
    <property type="match status" value="8"/>
</dbReference>
<accession>A0A671KI44</accession>
<protein>
    <recommendedName>
        <fullName evidence="7">Titin</fullName>
    </recommendedName>
</protein>
<evidence type="ECO:0008006" key="7">
    <source>
        <dbReference type="Google" id="ProtNLM"/>
    </source>
</evidence>
<feature type="domain" description="Fibronectin type-III" evidence="4">
    <location>
        <begin position="493"/>
        <end position="587"/>
    </location>
</feature>
<dbReference type="PANTHER" id="PTHR14340">
    <property type="entry name" value="MICROFIBRIL-ASSOCIATED GLYCOPROTEIN 3"/>
    <property type="match status" value="1"/>
</dbReference>
<feature type="domain" description="Fibronectin type-III" evidence="4">
    <location>
        <begin position="196"/>
        <end position="291"/>
    </location>
</feature>
<keyword evidence="2" id="KW-0393">Immunoglobulin domain</keyword>
<dbReference type="FunFam" id="2.60.40.10:FF:000112">
    <property type="entry name" value="Titin a"/>
    <property type="match status" value="1"/>
</dbReference>
<dbReference type="SUPFAM" id="SSF48726">
    <property type="entry name" value="Immunoglobulin"/>
    <property type="match status" value="5"/>
</dbReference>
<dbReference type="FunFam" id="2.60.40.10:FF:000135">
    <property type="entry name" value="Titin a"/>
    <property type="match status" value="1"/>
</dbReference>
<dbReference type="PANTHER" id="PTHR14340:SF13">
    <property type="entry name" value="TITIN"/>
    <property type="match status" value="1"/>
</dbReference>
<feature type="domain" description="Fibronectin type-III" evidence="4">
    <location>
        <begin position="1017"/>
        <end position="1110"/>
    </location>
</feature>
<dbReference type="CDD" id="cd00063">
    <property type="entry name" value="FN3"/>
    <property type="match status" value="8"/>
</dbReference>
<reference evidence="5" key="1">
    <citation type="submission" date="2025-08" db="UniProtKB">
        <authorList>
            <consortium name="Ensembl"/>
        </authorList>
    </citation>
    <scope>IDENTIFICATION</scope>
</reference>
<dbReference type="SMART" id="SM00409">
    <property type="entry name" value="IG"/>
    <property type="match status" value="5"/>
</dbReference>
<dbReference type="FunFam" id="2.60.40.10:FF:000031">
    <property type="entry name" value="Myosin-binding protein C, slow type"/>
    <property type="match status" value="2"/>
</dbReference>
<dbReference type="GO" id="GO:0031430">
    <property type="term" value="C:M band"/>
    <property type="evidence" value="ECO:0007669"/>
    <property type="project" value="TreeGrafter"/>
</dbReference>
<evidence type="ECO:0000313" key="6">
    <source>
        <dbReference type="Proteomes" id="UP000472260"/>
    </source>
</evidence>
<dbReference type="InterPro" id="IPR003598">
    <property type="entry name" value="Ig_sub2"/>
</dbReference>
<dbReference type="SMART" id="SM00408">
    <property type="entry name" value="IGc2"/>
    <property type="match status" value="4"/>
</dbReference>
<dbReference type="Proteomes" id="UP000472260">
    <property type="component" value="Unassembled WGS sequence"/>
</dbReference>
<feature type="domain" description="Ig-like" evidence="3">
    <location>
        <begin position="635"/>
        <end position="721"/>
    </location>
</feature>
<dbReference type="Ensembl" id="ENSSANT00000006095.1">
    <property type="protein sequence ID" value="ENSSANP00000005663.1"/>
    <property type="gene ID" value="ENSSANG00000003048.1"/>
</dbReference>
<dbReference type="FunFam" id="2.60.40.10:FF:000003">
    <property type="entry name" value="Titin isoform E"/>
    <property type="match status" value="2"/>
</dbReference>
<dbReference type="Gene3D" id="2.60.40.10">
    <property type="entry name" value="Immunoglobulins"/>
    <property type="match status" value="13"/>
</dbReference>
<dbReference type="InterPro" id="IPR013098">
    <property type="entry name" value="Ig_I-set"/>
</dbReference>
<proteinExistence type="predicted"/>
<dbReference type="GO" id="GO:0045214">
    <property type="term" value="P:sarcomere organization"/>
    <property type="evidence" value="ECO:0007669"/>
    <property type="project" value="TreeGrafter"/>
</dbReference>
<dbReference type="InterPro" id="IPR003599">
    <property type="entry name" value="Ig_sub"/>
</dbReference>
<feature type="domain" description="Fibronectin type-III" evidence="4">
    <location>
        <begin position="828"/>
        <end position="921"/>
    </location>
</feature>
<organism evidence="5 6">
    <name type="scientific">Sinocyclocheilus anshuiensis</name>
    <dbReference type="NCBI Taxonomy" id="1608454"/>
    <lineage>
        <taxon>Eukaryota</taxon>
        <taxon>Metazoa</taxon>
        <taxon>Chordata</taxon>
        <taxon>Craniata</taxon>
        <taxon>Vertebrata</taxon>
        <taxon>Euteleostomi</taxon>
        <taxon>Actinopterygii</taxon>
        <taxon>Neopterygii</taxon>
        <taxon>Teleostei</taxon>
        <taxon>Ostariophysi</taxon>
        <taxon>Cypriniformes</taxon>
        <taxon>Cyprinidae</taxon>
        <taxon>Cyprininae</taxon>
        <taxon>Sinocyclocheilus</taxon>
    </lineage>
</organism>
<reference evidence="5" key="2">
    <citation type="submission" date="2025-09" db="UniProtKB">
        <authorList>
            <consortium name="Ensembl"/>
        </authorList>
    </citation>
    <scope>IDENTIFICATION</scope>
</reference>
<dbReference type="InterPro" id="IPR036179">
    <property type="entry name" value="Ig-like_dom_sf"/>
</dbReference>
<feature type="domain" description="Fibronectin type-III" evidence="4">
    <location>
        <begin position="96"/>
        <end position="190"/>
    </location>
</feature>
<evidence type="ECO:0000256" key="2">
    <source>
        <dbReference type="ARBA" id="ARBA00023319"/>
    </source>
</evidence>
<feature type="domain" description="Fibronectin type-III" evidence="4">
    <location>
        <begin position="1207"/>
        <end position="1305"/>
    </location>
</feature>